<proteinExistence type="predicted"/>
<gene>
    <name evidence="2" type="ORF">NDU88_005735</name>
</gene>
<comment type="caution">
    <text evidence="2">The sequence shown here is derived from an EMBL/GenBank/DDBJ whole genome shotgun (WGS) entry which is preliminary data.</text>
</comment>
<evidence type="ECO:0000313" key="2">
    <source>
        <dbReference type="EMBL" id="KAJ1117536.1"/>
    </source>
</evidence>
<dbReference type="EMBL" id="JANPWB010000012">
    <property type="protein sequence ID" value="KAJ1117536.1"/>
    <property type="molecule type" value="Genomic_DNA"/>
</dbReference>
<accession>A0AAV7NPW7</accession>
<keyword evidence="3" id="KW-1185">Reference proteome</keyword>
<name>A0AAV7NPW7_PLEWA</name>
<protein>
    <submittedName>
        <fullName evidence="2">Uncharacterized protein</fullName>
    </submittedName>
</protein>
<reference evidence="2" key="1">
    <citation type="journal article" date="2022" name="bioRxiv">
        <title>Sequencing and chromosome-scale assembly of the giantPleurodeles waltlgenome.</title>
        <authorList>
            <person name="Brown T."/>
            <person name="Elewa A."/>
            <person name="Iarovenko S."/>
            <person name="Subramanian E."/>
            <person name="Araus A.J."/>
            <person name="Petzold A."/>
            <person name="Susuki M."/>
            <person name="Suzuki K.-i.T."/>
            <person name="Hayashi T."/>
            <person name="Toyoda A."/>
            <person name="Oliveira C."/>
            <person name="Osipova E."/>
            <person name="Leigh N.D."/>
            <person name="Simon A."/>
            <person name="Yun M.H."/>
        </authorList>
    </citation>
    <scope>NUCLEOTIDE SEQUENCE</scope>
    <source>
        <strain evidence="2">20211129_DDA</strain>
        <tissue evidence="2">Liver</tissue>
    </source>
</reference>
<dbReference type="Proteomes" id="UP001066276">
    <property type="component" value="Chromosome 8"/>
</dbReference>
<sequence length="97" mass="11062">MCTDFATRIGEAETRISKLEDETATQVEIRESLRSQMEDTQWKMADLENRARQNTFESWVSHGDEIGRFMELYGESTQGSLPRSTAMGLGEGRSERP</sequence>
<organism evidence="2 3">
    <name type="scientific">Pleurodeles waltl</name>
    <name type="common">Iberian ribbed newt</name>
    <dbReference type="NCBI Taxonomy" id="8319"/>
    <lineage>
        <taxon>Eukaryota</taxon>
        <taxon>Metazoa</taxon>
        <taxon>Chordata</taxon>
        <taxon>Craniata</taxon>
        <taxon>Vertebrata</taxon>
        <taxon>Euteleostomi</taxon>
        <taxon>Amphibia</taxon>
        <taxon>Batrachia</taxon>
        <taxon>Caudata</taxon>
        <taxon>Salamandroidea</taxon>
        <taxon>Salamandridae</taxon>
        <taxon>Pleurodelinae</taxon>
        <taxon>Pleurodeles</taxon>
    </lineage>
</organism>
<evidence type="ECO:0000256" key="1">
    <source>
        <dbReference type="SAM" id="MobiDB-lite"/>
    </source>
</evidence>
<evidence type="ECO:0000313" key="3">
    <source>
        <dbReference type="Proteomes" id="UP001066276"/>
    </source>
</evidence>
<feature type="region of interest" description="Disordered" evidence="1">
    <location>
        <begin position="75"/>
        <end position="97"/>
    </location>
</feature>
<dbReference type="AlphaFoldDB" id="A0AAV7NPW7"/>